<protein>
    <submittedName>
        <fullName evidence="1">Uncharacterized protein</fullName>
    </submittedName>
</protein>
<evidence type="ECO:0000313" key="1">
    <source>
        <dbReference type="EMBL" id="KYN43722.1"/>
    </source>
</evidence>
<reference evidence="1 2" key="1">
    <citation type="submission" date="2016-03" db="EMBL/GenBank/DDBJ databases">
        <title>Trachymyrmex septentrionalis WGS genome.</title>
        <authorList>
            <person name="Nygaard S."/>
            <person name="Hu H."/>
            <person name="Boomsma J."/>
            <person name="Zhang G."/>
        </authorList>
    </citation>
    <scope>NUCLEOTIDE SEQUENCE [LARGE SCALE GENOMIC DNA]</scope>
    <source>
        <strain evidence="1">Tsep2-gDNA-1</strain>
        <tissue evidence="1">Whole body</tissue>
    </source>
</reference>
<evidence type="ECO:0000313" key="2">
    <source>
        <dbReference type="Proteomes" id="UP000078541"/>
    </source>
</evidence>
<name>A0A195FTV7_9HYME</name>
<dbReference type="EMBL" id="KQ981276">
    <property type="protein sequence ID" value="KYN43722.1"/>
    <property type="molecule type" value="Genomic_DNA"/>
</dbReference>
<proteinExistence type="predicted"/>
<accession>A0A195FTV7</accession>
<sequence length="245" mass="28189">MVLVIHNLFANARKGASKRKNATSERYRESRVEKPLQRYSLTILQGFTNLDVTWKFALEQVYRIAEKNARTHRSSVNNGVCIKYVSSRYRKSTGLVNSLPFFCNLTVTVTHPKSAITLRSASKLAARLVYDISNFFHRSTAHMMREVVTMHKLHYRETERDGEYTMTSLLMGMLTKVDSKKYCVSPKVQIHLTAVATGFRFLNSRSKIQAQYTRMHFDAAASSSLNKLRPKRQARQNLYIAITLE</sequence>
<gene>
    <name evidence="1" type="ORF">ALC56_01984</name>
</gene>
<keyword evidence="2" id="KW-1185">Reference proteome</keyword>
<dbReference type="AlphaFoldDB" id="A0A195FTV7"/>
<dbReference type="Proteomes" id="UP000078541">
    <property type="component" value="Unassembled WGS sequence"/>
</dbReference>
<organism evidence="1 2">
    <name type="scientific">Trachymyrmex septentrionalis</name>
    <dbReference type="NCBI Taxonomy" id="34720"/>
    <lineage>
        <taxon>Eukaryota</taxon>
        <taxon>Metazoa</taxon>
        <taxon>Ecdysozoa</taxon>
        <taxon>Arthropoda</taxon>
        <taxon>Hexapoda</taxon>
        <taxon>Insecta</taxon>
        <taxon>Pterygota</taxon>
        <taxon>Neoptera</taxon>
        <taxon>Endopterygota</taxon>
        <taxon>Hymenoptera</taxon>
        <taxon>Apocrita</taxon>
        <taxon>Aculeata</taxon>
        <taxon>Formicoidea</taxon>
        <taxon>Formicidae</taxon>
        <taxon>Myrmicinae</taxon>
        <taxon>Trachymyrmex</taxon>
    </lineage>
</organism>